<evidence type="ECO:0000313" key="2">
    <source>
        <dbReference type="EMBL" id="CAA7602589.1"/>
    </source>
</evidence>
<dbReference type="Proteomes" id="UP001071230">
    <property type="component" value="Unassembled WGS sequence"/>
</dbReference>
<dbReference type="InterPro" id="IPR020945">
    <property type="entry name" value="DMSO/NO3_reduct_chaperone"/>
</dbReference>
<accession>A0A8S0W9G8</accession>
<evidence type="ECO:0000256" key="1">
    <source>
        <dbReference type="ARBA" id="ARBA00023186"/>
    </source>
</evidence>
<proteinExistence type="predicted"/>
<dbReference type="Pfam" id="PF02613">
    <property type="entry name" value="Nitrate_red_del"/>
    <property type="match status" value="1"/>
</dbReference>
<keyword evidence="4" id="KW-1185">Reference proteome</keyword>
<dbReference type="PANTHER" id="PTHR34227:SF1">
    <property type="entry name" value="DIMETHYL SULFOXIDE REDUCTASE CHAPERONE-RELATED"/>
    <property type="match status" value="1"/>
</dbReference>
<dbReference type="EMBL" id="CDGJ01000048">
    <property type="protein sequence ID" value="CEJ07264.1"/>
    <property type="molecule type" value="Genomic_DNA"/>
</dbReference>
<dbReference type="Proteomes" id="UP000836597">
    <property type="component" value="Chromosome"/>
</dbReference>
<name>A0A8S0W9G8_9FIRM</name>
<reference evidence="2" key="2">
    <citation type="submission" date="2020-01" db="EMBL/GenBank/DDBJ databases">
        <authorList>
            <person name="Hornung B."/>
        </authorList>
    </citation>
    <scope>NUCLEOTIDE SEQUENCE</scope>
    <source>
        <strain evidence="2">PacBioINE</strain>
    </source>
</reference>
<dbReference type="AlphaFoldDB" id="A0A8S0W9G8"/>
<dbReference type="EMBL" id="LR746496">
    <property type="protein sequence ID" value="CAA7602589.1"/>
    <property type="molecule type" value="Genomic_DNA"/>
</dbReference>
<dbReference type="SUPFAM" id="SSF89155">
    <property type="entry name" value="TorD-like"/>
    <property type="match status" value="1"/>
</dbReference>
<evidence type="ECO:0000313" key="4">
    <source>
        <dbReference type="Proteomes" id="UP001071230"/>
    </source>
</evidence>
<organism evidence="2">
    <name type="scientific">Acididesulfobacillus acetoxydans</name>
    <dbReference type="NCBI Taxonomy" id="1561005"/>
    <lineage>
        <taxon>Bacteria</taxon>
        <taxon>Bacillati</taxon>
        <taxon>Bacillota</taxon>
        <taxon>Clostridia</taxon>
        <taxon>Eubacteriales</taxon>
        <taxon>Peptococcaceae</taxon>
        <taxon>Acididesulfobacillus</taxon>
    </lineage>
</organism>
<evidence type="ECO:0000313" key="3">
    <source>
        <dbReference type="EMBL" id="CEJ07264.1"/>
    </source>
</evidence>
<dbReference type="InterPro" id="IPR036411">
    <property type="entry name" value="TorD-like_sf"/>
</dbReference>
<reference evidence="3" key="1">
    <citation type="submission" date="2014-11" db="EMBL/GenBank/DDBJ databases">
        <authorList>
            <person name="Hornung B.V."/>
        </authorList>
    </citation>
    <scope>NUCLEOTIDE SEQUENCE</scope>
    <source>
        <strain evidence="3">INE</strain>
    </source>
</reference>
<protein>
    <submittedName>
        <fullName evidence="2">Nitrate reductase delta subunit</fullName>
    </submittedName>
</protein>
<gene>
    <name evidence="3" type="ORF">DEACI_1725</name>
    <name evidence="2" type="ORF">DEACI_3268</name>
</gene>
<dbReference type="InterPro" id="IPR050289">
    <property type="entry name" value="TorD/DmsD_chaperones"/>
</dbReference>
<dbReference type="PANTHER" id="PTHR34227">
    <property type="entry name" value="CHAPERONE PROTEIN YCDY"/>
    <property type="match status" value="1"/>
</dbReference>
<dbReference type="KEGG" id="aacx:DEACI_3268"/>
<dbReference type="Gene3D" id="1.10.3480.10">
    <property type="entry name" value="TorD-like"/>
    <property type="match status" value="1"/>
</dbReference>
<sequence>MSSWWTPPEVLAVADRLEPGREESARELWHELALPGEDILADLFAALTRERASLRQEYERLFVGPGPVPCPPYEAVWHTDRPRHEEGMVTGEATEEVLRLYASLGLRVRSGASELPDHLAIELEALAYAWKTGASTAEADLLLGAHLACWLPPFCASVIGRTELTFYKSLATLTLMCVQAWAAERGVVECLADSGRTMSQTVGGAGGSVEKF</sequence>
<keyword evidence="1" id="KW-0143">Chaperone</keyword>